<dbReference type="PANTHER" id="PTHR43386">
    <property type="entry name" value="OLIGOPEPTIDE TRANSPORT SYSTEM PERMEASE PROTEIN APPC"/>
    <property type="match status" value="1"/>
</dbReference>
<name>A0A9X1NQN6_9HYPH</name>
<keyword evidence="3" id="KW-1003">Cell membrane</keyword>
<dbReference type="InterPro" id="IPR035906">
    <property type="entry name" value="MetI-like_sf"/>
</dbReference>
<feature type="domain" description="ABC transmembrane type-1" evidence="10">
    <location>
        <begin position="108"/>
        <end position="297"/>
    </location>
</feature>
<gene>
    <name evidence="11" type="ORF">LRX75_10205</name>
</gene>
<evidence type="ECO:0000313" key="12">
    <source>
        <dbReference type="Proteomes" id="UP001139089"/>
    </source>
</evidence>
<feature type="transmembrane region" description="Helical" evidence="9">
    <location>
        <begin position="112"/>
        <end position="135"/>
    </location>
</feature>
<evidence type="ECO:0000313" key="11">
    <source>
        <dbReference type="EMBL" id="MCD7109417.1"/>
    </source>
</evidence>
<keyword evidence="8 9" id="KW-0472">Membrane</keyword>
<keyword evidence="5" id="KW-0571">Peptide transport</keyword>
<evidence type="ECO:0000256" key="6">
    <source>
        <dbReference type="ARBA" id="ARBA00022927"/>
    </source>
</evidence>
<feature type="transmembrane region" description="Helical" evidence="9">
    <location>
        <begin position="42"/>
        <end position="65"/>
    </location>
</feature>
<dbReference type="CDD" id="cd06261">
    <property type="entry name" value="TM_PBP2"/>
    <property type="match status" value="1"/>
</dbReference>
<reference evidence="11" key="1">
    <citation type="submission" date="2021-12" db="EMBL/GenBank/DDBJ databases">
        <authorList>
            <person name="Li Y."/>
        </authorList>
    </citation>
    <scope>NUCLEOTIDE SEQUENCE</scope>
    <source>
        <strain evidence="11">DKSPLA3</strain>
    </source>
</reference>
<evidence type="ECO:0000256" key="1">
    <source>
        <dbReference type="ARBA" id="ARBA00004651"/>
    </source>
</evidence>
<dbReference type="PANTHER" id="PTHR43386:SF1">
    <property type="entry name" value="D,D-DIPEPTIDE TRANSPORT SYSTEM PERMEASE PROTEIN DDPC-RELATED"/>
    <property type="match status" value="1"/>
</dbReference>
<dbReference type="SUPFAM" id="SSF161098">
    <property type="entry name" value="MetI-like"/>
    <property type="match status" value="1"/>
</dbReference>
<dbReference type="EMBL" id="JAJOZR010000006">
    <property type="protein sequence ID" value="MCD7109417.1"/>
    <property type="molecule type" value="Genomic_DNA"/>
</dbReference>
<dbReference type="InterPro" id="IPR000515">
    <property type="entry name" value="MetI-like"/>
</dbReference>
<dbReference type="GO" id="GO:0055085">
    <property type="term" value="P:transmembrane transport"/>
    <property type="evidence" value="ECO:0007669"/>
    <property type="project" value="InterPro"/>
</dbReference>
<dbReference type="Proteomes" id="UP001139089">
    <property type="component" value="Unassembled WGS sequence"/>
</dbReference>
<keyword evidence="12" id="KW-1185">Reference proteome</keyword>
<protein>
    <submittedName>
        <fullName evidence="11">ABC transporter permease</fullName>
    </submittedName>
</protein>
<evidence type="ECO:0000256" key="4">
    <source>
        <dbReference type="ARBA" id="ARBA00022692"/>
    </source>
</evidence>
<dbReference type="Gene3D" id="1.10.3720.10">
    <property type="entry name" value="MetI-like"/>
    <property type="match status" value="1"/>
</dbReference>
<evidence type="ECO:0000256" key="8">
    <source>
        <dbReference type="ARBA" id="ARBA00023136"/>
    </source>
</evidence>
<keyword evidence="6" id="KW-0653">Protein transport</keyword>
<organism evidence="11 12">
    <name type="scientific">Rhizobium quercicola</name>
    <dbReference type="NCBI Taxonomy" id="2901226"/>
    <lineage>
        <taxon>Bacteria</taxon>
        <taxon>Pseudomonadati</taxon>
        <taxon>Pseudomonadota</taxon>
        <taxon>Alphaproteobacteria</taxon>
        <taxon>Hyphomicrobiales</taxon>
        <taxon>Rhizobiaceae</taxon>
        <taxon>Rhizobium/Agrobacterium group</taxon>
        <taxon>Rhizobium</taxon>
    </lineage>
</organism>
<keyword evidence="4 9" id="KW-0812">Transmembrane</keyword>
<dbReference type="AlphaFoldDB" id="A0A9X1NQN6"/>
<comment type="subcellular location">
    <subcellularLocation>
        <location evidence="1 9">Cell membrane</location>
        <topology evidence="1 9">Multi-pass membrane protein</topology>
    </subcellularLocation>
</comment>
<sequence>MPSSTRAYGTAEMAEPASLAARPAAPSSGVLEILGLLWQDKVAAVSAALLTLVLACVLLGPWLLADQARALNLMARNAPPFSIDKGWLFVLGADALGRSLLARIVVASQNTMLIAVSAVAISVIVGGILGLIAGYQGGWASAILLRLADAIMSFPSMLLAVIVLFVFDPGVTNVILVLAVSRIPIFLRTVRAEVLEIKERMFVIAARAMGARTNRVLLRHVAPMILPTIINLAALEIAFVMLVESGLSFLGIGIQPPEVTWGLMVADGRNYLGSAWWLAFWPGVAIMLVTMALNLLSNWLRVVTDPVERWRLQTSVGRHD</sequence>
<evidence type="ECO:0000259" key="10">
    <source>
        <dbReference type="PROSITE" id="PS50928"/>
    </source>
</evidence>
<evidence type="ECO:0000256" key="5">
    <source>
        <dbReference type="ARBA" id="ARBA00022856"/>
    </source>
</evidence>
<evidence type="ECO:0000256" key="7">
    <source>
        <dbReference type="ARBA" id="ARBA00022989"/>
    </source>
</evidence>
<feature type="transmembrane region" description="Helical" evidence="9">
    <location>
        <begin position="229"/>
        <end position="254"/>
    </location>
</feature>
<accession>A0A9X1NQN6</accession>
<comment type="caution">
    <text evidence="11">The sequence shown here is derived from an EMBL/GenBank/DDBJ whole genome shotgun (WGS) entry which is preliminary data.</text>
</comment>
<evidence type="ECO:0000256" key="2">
    <source>
        <dbReference type="ARBA" id="ARBA00022448"/>
    </source>
</evidence>
<dbReference type="GO" id="GO:0015833">
    <property type="term" value="P:peptide transport"/>
    <property type="evidence" value="ECO:0007669"/>
    <property type="project" value="UniProtKB-KW"/>
</dbReference>
<proteinExistence type="inferred from homology"/>
<dbReference type="GO" id="GO:0005886">
    <property type="term" value="C:plasma membrane"/>
    <property type="evidence" value="ECO:0007669"/>
    <property type="project" value="UniProtKB-SubCell"/>
</dbReference>
<dbReference type="GO" id="GO:0015031">
    <property type="term" value="P:protein transport"/>
    <property type="evidence" value="ECO:0007669"/>
    <property type="project" value="UniProtKB-KW"/>
</dbReference>
<evidence type="ECO:0000256" key="3">
    <source>
        <dbReference type="ARBA" id="ARBA00022475"/>
    </source>
</evidence>
<keyword evidence="2 9" id="KW-0813">Transport</keyword>
<comment type="similarity">
    <text evidence="9">Belongs to the binding-protein-dependent transport system permease family.</text>
</comment>
<dbReference type="Pfam" id="PF00528">
    <property type="entry name" value="BPD_transp_1"/>
    <property type="match status" value="1"/>
</dbReference>
<dbReference type="InterPro" id="IPR050366">
    <property type="entry name" value="BP-dependent_transpt_permease"/>
</dbReference>
<feature type="transmembrane region" description="Helical" evidence="9">
    <location>
        <begin position="274"/>
        <end position="296"/>
    </location>
</feature>
<dbReference type="PROSITE" id="PS50928">
    <property type="entry name" value="ABC_TM1"/>
    <property type="match status" value="1"/>
</dbReference>
<evidence type="ECO:0000256" key="9">
    <source>
        <dbReference type="RuleBase" id="RU363032"/>
    </source>
</evidence>
<keyword evidence="7 9" id="KW-1133">Transmembrane helix</keyword>